<evidence type="ECO:0000313" key="3">
    <source>
        <dbReference type="EMBL" id="OWK30985.1"/>
    </source>
</evidence>
<name>A0A245ZMM2_9SPHN</name>
<feature type="transmembrane region" description="Helical" evidence="1">
    <location>
        <begin position="168"/>
        <end position="185"/>
    </location>
</feature>
<dbReference type="GO" id="GO:0016717">
    <property type="term" value="F:oxidoreductase activity, acting on paired donors, with oxidation of a pair of donors resulting in the reduction of molecular oxygen to two molecules of water"/>
    <property type="evidence" value="ECO:0007669"/>
    <property type="project" value="TreeGrafter"/>
</dbReference>
<evidence type="ECO:0000256" key="1">
    <source>
        <dbReference type="SAM" id="Phobius"/>
    </source>
</evidence>
<dbReference type="AlphaFoldDB" id="A0A245ZMM2"/>
<dbReference type="GO" id="GO:0016020">
    <property type="term" value="C:membrane"/>
    <property type="evidence" value="ECO:0007669"/>
    <property type="project" value="TreeGrafter"/>
</dbReference>
<dbReference type="InterPro" id="IPR012171">
    <property type="entry name" value="Fatty_acid_desaturase"/>
</dbReference>
<comment type="caution">
    <text evidence="3">The sequence shown here is derived from an EMBL/GenBank/DDBJ whole genome shotgun (WGS) entry which is preliminary data.</text>
</comment>
<evidence type="ECO:0000313" key="4">
    <source>
        <dbReference type="Proteomes" id="UP000197783"/>
    </source>
</evidence>
<dbReference type="InterPro" id="IPR005804">
    <property type="entry name" value="FA_desaturase_dom"/>
</dbReference>
<dbReference type="EMBL" id="NBBJ01000002">
    <property type="protein sequence ID" value="OWK30985.1"/>
    <property type="molecule type" value="Genomic_DNA"/>
</dbReference>
<dbReference type="PANTHER" id="PTHR19353">
    <property type="entry name" value="FATTY ACID DESATURASE 2"/>
    <property type="match status" value="1"/>
</dbReference>
<keyword evidence="1" id="KW-1133">Transmembrane helix</keyword>
<proteinExistence type="predicted"/>
<keyword evidence="3" id="KW-0560">Oxidoreductase</keyword>
<keyword evidence="4" id="KW-1185">Reference proteome</keyword>
<feature type="transmembrane region" description="Helical" evidence="1">
    <location>
        <begin position="197"/>
        <end position="217"/>
    </location>
</feature>
<dbReference type="PANTHER" id="PTHR19353:SF73">
    <property type="entry name" value="FATTY ACID DESATURASE"/>
    <property type="match status" value="1"/>
</dbReference>
<feature type="transmembrane region" description="Helical" evidence="1">
    <location>
        <begin position="224"/>
        <end position="243"/>
    </location>
</feature>
<evidence type="ECO:0000259" key="2">
    <source>
        <dbReference type="Pfam" id="PF00487"/>
    </source>
</evidence>
<accession>A0A245ZMM2</accession>
<dbReference type="Pfam" id="PF00487">
    <property type="entry name" value="FA_desaturase"/>
    <property type="match status" value="1"/>
</dbReference>
<feature type="transmembrane region" description="Helical" evidence="1">
    <location>
        <begin position="66"/>
        <end position="85"/>
    </location>
</feature>
<dbReference type="CDD" id="cd03507">
    <property type="entry name" value="Delta12-FADS-like"/>
    <property type="match status" value="1"/>
</dbReference>
<protein>
    <submittedName>
        <fullName evidence="3">Fatty acid desaturase</fullName>
        <ecNumber evidence="3">1.14.19.-</ecNumber>
    </submittedName>
</protein>
<keyword evidence="1" id="KW-0812">Transmembrane</keyword>
<feature type="transmembrane region" description="Helical" evidence="1">
    <location>
        <begin position="41"/>
        <end position="60"/>
    </location>
</feature>
<organism evidence="3 4">
    <name type="scientific">Sphingomonas mucosissima</name>
    <dbReference type="NCBI Taxonomy" id="370959"/>
    <lineage>
        <taxon>Bacteria</taxon>
        <taxon>Pseudomonadati</taxon>
        <taxon>Pseudomonadota</taxon>
        <taxon>Alphaproteobacteria</taxon>
        <taxon>Sphingomonadales</taxon>
        <taxon>Sphingomonadaceae</taxon>
        <taxon>Sphingomonas</taxon>
    </lineage>
</organism>
<reference evidence="3 4" key="1">
    <citation type="submission" date="2017-03" db="EMBL/GenBank/DDBJ databases">
        <title>Genome sequence of Sphingomonas mucosissima DSM 17494.</title>
        <authorList>
            <person name="Poehlein A."/>
            <person name="Wuebbeler J.H."/>
            <person name="Steinbuechel A."/>
            <person name="Daniel R."/>
        </authorList>
    </citation>
    <scope>NUCLEOTIDE SEQUENCE [LARGE SCALE GENOMIC DNA]</scope>
    <source>
        <strain evidence="3 4">DSM 17494</strain>
    </source>
</reference>
<dbReference type="GO" id="GO:0006629">
    <property type="term" value="P:lipid metabolic process"/>
    <property type="evidence" value="ECO:0007669"/>
    <property type="project" value="InterPro"/>
</dbReference>
<gene>
    <name evidence="3" type="primary">des</name>
    <name evidence="3" type="ORF">SPMU_19770</name>
</gene>
<dbReference type="EC" id="1.14.19.-" evidence="3"/>
<sequence length="359" mass="40525">MSSNAAKSSGTSRIPGSEPRDLREIARHLATFRQPSNVRGFIELAVSAAPLALLWFLMWLSLDVHYAITLLLALPAAGFLLRLFLIQHDCGHGAFFKGRRANDWVGRCIGVLTLSPYDLWRRGHAAHHAGTGNLDRRGTGDVDTLTVREFRELSFWGRLRYRLYRNPAVMFGLGPAWLFFLRYRLPLGHMREGRGPWLSAMGTNCAIAVISAGLIALVGWRAFLLIQLPIILIASSAGVWLFYVQHQFEQTHWSKGKDWAFHEAALLGSSHYVLPGVLRWFTANIGMHHIHHLCSNIPFYRLPAALDARPELAEINRLTFRQSLRSIRLVLWDEAAGRLVSFRDARVRMESAATSRRAS</sequence>
<dbReference type="OrthoDB" id="9792534at2"/>
<dbReference type="Proteomes" id="UP000197783">
    <property type="component" value="Unassembled WGS sequence"/>
</dbReference>
<feature type="domain" description="Fatty acid desaturase" evidence="2">
    <location>
        <begin position="71"/>
        <end position="314"/>
    </location>
</feature>
<keyword evidence="1" id="KW-0472">Membrane</keyword>